<feature type="compositionally biased region" description="Basic residues" evidence="1">
    <location>
        <begin position="92"/>
        <end position="106"/>
    </location>
</feature>
<organism evidence="2">
    <name type="scientific">Rhizopus microsporus var. microsporus</name>
    <dbReference type="NCBI Taxonomy" id="86635"/>
    <lineage>
        <taxon>Eukaryota</taxon>
        <taxon>Fungi</taxon>
        <taxon>Fungi incertae sedis</taxon>
        <taxon>Mucoromycota</taxon>
        <taxon>Mucoromycotina</taxon>
        <taxon>Mucoromycetes</taxon>
        <taxon>Mucorales</taxon>
        <taxon>Mucorineae</taxon>
        <taxon>Rhizopodaceae</taxon>
        <taxon>Rhizopus</taxon>
    </lineage>
</organism>
<gene>
    <name evidence="2" type="ORF">BCV72DRAFT_87750</name>
</gene>
<feature type="region of interest" description="Disordered" evidence="1">
    <location>
        <begin position="1"/>
        <end position="58"/>
    </location>
</feature>
<name>A0A1X0R9C9_RHIZD</name>
<proteinExistence type="predicted"/>
<evidence type="ECO:0000313" key="2">
    <source>
        <dbReference type="EMBL" id="ORE08541.1"/>
    </source>
</evidence>
<dbReference type="AlphaFoldDB" id="A0A1X0R9C9"/>
<sequence length="115" mass="13933">MQRIFLSKATSPSRKLRSIKRQQLKRRLKRQQKRQPPKRPRPPRRAPPQLFVSATPVSRTRENTFVAIQFQSPLLLATRKRSIQPPRSTQLPRRRRRPKRQPRNQRRLLQLNYLK</sequence>
<evidence type="ECO:0000256" key="1">
    <source>
        <dbReference type="SAM" id="MobiDB-lite"/>
    </source>
</evidence>
<protein>
    <submittedName>
        <fullName evidence="2">Uncharacterized protein</fullName>
    </submittedName>
</protein>
<dbReference type="EMBL" id="KV921887">
    <property type="protein sequence ID" value="ORE08541.1"/>
    <property type="molecule type" value="Genomic_DNA"/>
</dbReference>
<feature type="region of interest" description="Disordered" evidence="1">
    <location>
        <begin position="77"/>
        <end position="115"/>
    </location>
</feature>
<reference evidence="2" key="1">
    <citation type="journal article" date="2016" name="Proc. Natl. Acad. Sci. U.S.A.">
        <title>Lipid metabolic changes in an early divergent fungus govern the establishment of a mutualistic symbiosis with endobacteria.</title>
        <authorList>
            <person name="Lastovetsky O.A."/>
            <person name="Gaspar M.L."/>
            <person name="Mondo S.J."/>
            <person name="LaButti K.M."/>
            <person name="Sandor L."/>
            <person name="Grigoriev I.V."/>
            <person name="Henry S.A."/>
            <person name="Pawlowska T.E."/>
        </authorList>
    </citation>
    <scope>NUCLEOTIDE SEQUENCE [LARGE SCALE GENOMIC DNA]</scope>
    <source>
        <strain evidence="2">ATCC 52814</strain>
    </source>
</reference>
<feature type="compositionally biased region" description="Basic residues" evidence="1">
    <location>
        <begin position="14"/>
        <end position="44"/>
    </location>
</feature>
<accession>A0A1X0R9C9</accession>
<dbReference type="VEuPathDB" id="FungiDB:BCV72DRAFT_87750"/>
<dbReference type="Proteomes" id="UP000242414">
    <property type="component" value="Unassembled WGS sequence"/>
</dbReference>